<dbReference type="WBParaSite" id="TTAC_0000507401-mRNA-1">
    <property type="protein sequence ID" value="TTAC_0000507401-mRNA-1"/>
    <property type="gene ID" value="TTAC_0000507401"/>
</dbReference>
<sequence length="38" mass="4318">MAALFVRKNFEVASLFSPSTTVALNARHLRMNRQLTLL</sequence>
<dbReference type="OrthoDB" id="10531579at2759"/>
<organism evidence="3">
    <name type="scientific">Hydatigena taeniaeformis</name>
    <name type="common">Feline tapeworm</name>
    <name type="synonym">Taenia taeniaeformis</name>
    <dbReference type="NCBI Taxonomy" id="6205"/>
    <lineage>
        <taxon>Eukaryota</taxon>
        <taxon>Metazoa</taxon>
        <taxon>Spiralia</taxon>
        <taxon>Lophotrochozoa</taxon>
        <taxon>Platyhelminthes</taxon>
        <taxon>Cestoda</taxon>
        <taxon>Eucestoda</taxon>
        <taxon>Cyclophyllidea</taxon>
        <taxon>Taeniidae</taxon>
        <taxon>Hydatigera</taxon>
    </lineage>
</organism>
<reference evidence="1 2" key="2">
    <citation type="submission" date="2018-11" db="EMBL/GenBank/DDBJ databases">
        <authorList>
            <consortium name="Pathogen Informatics"/>
        </authorList>
    </citation>
    <scope>NUCLEOTIDE SEQUENCE [LARGE SCALE GENOMIC DNA]</scope>
</reference>
<name>A0A0R3WWD4_HYDTA</name>
<accession>A0A0R3WWD4</accession>
<proteinExistence type="predicted"/>
<reference evidence="3" key="1">
    <citation type="submission" date="2017-02" db="UniProtKB">
        <authorList>
            <consortium name="WormBaseParasite"/>
        </authorList>
    </citation>
    <scope>IDENTIFICATION</scope>
</reference>
<dbReference type="AlphaFoldDB" id="A0A0R3WWD4"/>
<dbReference type="EMBL" id="UYWX01006108">
    <property type="protein sequence ID" value="VDM26169.1"/>
    <property type="molecule type" value="Genomic_DNA"/>
</dbReference>
<dbReference type="Proteomes" id="UP000274429">
    <property type="component" value="Unassembled WGS sequence"/>
</dbReference>
<evidence type="ECO:0000313" key="1">
    <source>
        <dbReference type="EMBL" id="VDM26169.1"/>
    </source>
</evidence>
<evidence type="ECO:0000313" key="2">
    <source>
        <dbReference type="Proteomes" id="UP000274429"/>
    </source>
</evidence>
<protein>
    <submittedName>
        <fullName evidence="1 3">Uncharacterized protein</fullName>
    </submittedName>
</protein>
<dbReference type="STRING" id="6205.A0A0R3WWD4"/>
<gene>
    <name evidence="1" type="ORF">TTAC_LOCUS5060</name>
</gene>
<evidence type="ECO:0000313" key="3">
    <source>
        <dbReference type="WBParaSite" id="TTAC_0000507401-mRNA-1"/>
    </source>
</evidence>
<keyword evidence="2" id="KW-1185">Reference proteome</keyword>